<accession>A0ABR2CE08</accession>
<evidence type="ECO:0000313" key="2">
    <source>
        <dbReference type="EMBL" id="KAK8517743.1"/>
    </source>
</evidence>
<proteinExistence type="predicted"/>
<keyword evidence="3" id="KW-1185">Reference proteome</keyword>
<sequence length="212" mass="22289">MAEQMTGATVDGNRGSLGEETLYGLLHRSISMIIFPDSSSAASTSLPERIMISVSEIGRRLREAYRNSGRTVLLWTRRGNPLLRTLLVISAGTISVVIMTGVAVFVLFFVAATANAAIVYLVLSLASSGGFMVLLFACVAAIYVGALSVAAFLISNATVSAVAAVAVTTGWAGVICGVWLGTKKSLEMANHSFTLMRSAHSAYSSQLTYLGV</sequence>
<feature type="transmembrane region" description="Helical" evidence="1">
    <location>
        <begin position="105"/>
        <end position="126"/>
    </location>
</feature>
<evidence type="ECO:0000256" key="1">
    <source>
        <dbReference type="SAM" id="Phobius"/>
    </source>
</evidence>
<dbReference type="Proteomes" id="UP001472677">
    <property type="component" value="Unassembled WGS sequence"/>
</dbReference>
<feature type="transmembrane region" description="Helical" evidence="1">
    <location>
        <begin position="82"/>
        <end position="99"/>
    </location>
</feature>
<comment type="caution">
    <text evidence="2">The sequence shown here is derived from an EMBL/GenBank/DDBJ whole genome shotgun (WGS) entry which is preliminary data.</text>
</comment>
<dbReference type="PANTHER" id="PTHR35508">
    <property type="entry name" value="VOLTAGE-DEPENDENT L-TYPE CALCIUM CHANNEL SUBUNIT"/>
    <property type="match status" value="1"/>
</dbReference>
<gene>
    <name evidence="2" type="ORF">V6N12_016584</name>
</gene>
<evidence type="ECO:0000313" key="3">
    <source>
        <dbReference type="Proteomes" id="UP001472677"/>
    </source>
</evidence>
<dbReference type="EMBL" id="JBBPBM010000055">
    <property type="protein sequence ID" value="KAK8517743.1"/>
    <property type="molecule type" value="Genomic_DNA"/>
</dbReference>
<keyword evidence="1" id="KW-1133">Transmembrane helix</keyword>
<dbReference type="PANTHER" id="PTHR35508:SF1">
    <property type="entry name" value="VOLTAGE-DEPENDENT L-TYPE CALCIUM CHANNEL SUBUNIT"/>
    <property type="match status" value="1"/>
</dbReference>
<name>A0ABR2CE08_9ROSI</name>
<feature type="transmembrane region" description="Helical" evidence="1">
    <location>
        <begin position="160"/>
        <end position="180"/>
    </location>
</feature>
<keyword evidence="1" id="KW-0812">Transmembrane</keyword>
<protein>
    <submittedName>
        <fullName evidence="2">Uncharacterized protein</fullName>
    </submittedName>
</protein>
<feature type="transmembrane region" description="Helical" evidence="1">
    <location>
        <begin position="133"/>
        <end position="154"/>
    </location>
</feature>
<organism evidence="2 3">
    <name type="scientific">Hibiscus sabdariffa</name>
    <name type="common">roselle</name>
    <dbReference type="NCBI Taxonomy" id="183260"/>
    <lineage>
        <taxon>Eukaryota</taxon>
        <taxon>Viridiplantae</taxon>
        <taxon>Streptophyta</taxon>
        <taxon>Embryophyta</taxon>
        <taxon>Tracheophyta</taxon>
        <taxon>Spermatophyta</taxon>
        <taxon>Magnoliopsida</taxon>
        <taxon>eudicotyledons</taxon>
        <taxon>Gunneridae</taxon>
        <taxon>Pentapetalae</taxon>
        <taxon>rosids</taxon>
        <taxon>malvids</taxon>
        <taxon>Malvales</taxon>
        <taxon>Malvaceae</taxon>
        <taxon>Malvoideae</taxon>
        <taxon>Hibiscus</taxon>
    </lineage>
</organism>
<reference evidence="2 3" key="1">
    <citation type="journal article" date="2024" name="G3 (Bethesda)">
        <title>Genome assembly of Hibiscus sabdariffa L. provides insights into metabolisms of medicinal natural products.</title>
        <authorList>
            <person name="Kim T."/>
        </authorList>
    </citation>
    <scope>NUCLEOTIDE SEQUENCE [LARGE SCALE GENOMIC DNA]</scope>
    <source>
        <strain evidence="2">TK-2024</strain>
        <tissue evidence="2">Old leaves</tissue>
    </source>
</reference>
<keyword evidence="1" id="KW-0472">Membrane</keyword>